<evidence type="ECO:0000256" key="2">
    <source>
        <dbReference type="ARBA" id="ARBA00022448"/>
    </source>
</evidence>
<organism evidence="9 10">
    <name type="scientific">Fistulifera solaris</name>
    <name type="common">Oleaginous diatom</name>
    <dbReference type="NCBI Taxonomy" id="1519565"/>
    <lineage>
        <taxon>Eukaryota</taxon>
        <taxon>Sar</taxon>
        <taxon>Stramenopiles</taxon>
        <taxon>Ochrophyta</taxon>
        <taxon>Bacillariophyta</taxon>
        <taxon>Bacillariophyceae</taxon>
        <taxon>Bacillariophycidae</taxon>
        <taxon>Naviculales</taxon>
        <taxon>Naviculaceae</taxon>
        <taxon>Fistulifera</taxon>
    </lineage>
</organism>
<dbReference type="GO" id="GO:0015031">
    <property type="term" value="P:protein transport"/>
    <property type="evidence" value="ECO:0007669"/>
    <property type="project" value="UniProtKB-KW"/>
</dbReference>
<dbReference type="Pfam" id="PF04178">
    <property type="entry name" value="Got1"/>
    <property type="match status" value="1"/>
</dbReference>
<evidence type="ECO:0000313" key="9">
    <source>
        <dbReference type="EMBL" id="GAX28947.1"/>
    </source>
</evidence>
<feature type="transmembrane region" description="Helical" evidence="8">
    <location>
        <begin position="147"/>
        <end position="165"/>
    </location>
</feature>
<feature type="transmembrane region" description="Helical" evidence="8">
    <location>
        <begin position="53"/>
        <end position="74"/>
    </location>
</feature>
<dbReference type="InParanoid" id="A0A1Z5KRX6"/>
<evidence type="ECO:0000256" key="6">
    <source>
        <dbReference type="ARBA" id="ARBA00023136"/>
    </source>
</evidence>
<accession>A0A1Z5KRX6</accession>
<comment type="subcellular location">
    <subcellularLocation>
        <location evidence="1 8">Membrane</location>
        <topology evidence="1 8">Multi-pass membrane protein</topology>
    </subcellularLocation>
</comment>
<dbReference type="EMBL" id="BDSP01000283">
    <property type="protein sequence ID" value="GAX28947.1"/>
    <property type="molecule type" value="Genomic_DNA"/>
</dbReference>
<evidence type="ECO:0000256" key="4">
    <source>
        <dbReference type="ARBA" id="ARBA00022927"/>
    </source>
</evidence>
<dbReference type="InterPro" id="IPR011691">
    <property type="entry name" value="Vesicle_transpt_SFT2"/>
</dbReference>
<keyword evidence="4 8" id="KW-0653">Protein transport</keyword>
<keyword evidence="5 8" id="KW-1133">Transmembrane helix</keyword>
<dbReference type="GO" id="GO:0016192">
    <property type="term" value="P:vesicle-mediated transport"/>
    <property type="evidence" value="ECO:0007669"/>
    <property type="project" value="InterPro"/>
</dbReference>
<evidence type="ECO:0000256" key="7">
    <source>
        <dbReference type="ARBA" id="ARBA00025800"/>
    </source>
</evidence>
<comment type="similarity">
    <text evidence="7 8">Belongs to the SFT2 family.</text>
</comment>
<evidence type="ECO:0000256" key="8">
    <source>
        <dbReference type="RuleBase" id="RU363111"/>
    </source>
</evidence>
<feature type="transmembrane region" description="Helical" evidence="8">
    <location>
        <begin position="124"/>
        <end position="141"/>
    </location>
</feature>
<evidence type="ECO:0000313" key="10">
    <source>
        <dbReference type="Proteomes" id="UP000198406"/>
    </source>
</evidence>
<dbReference type="PANTHER" id="PTHR23137">
    <property type="entry name" value="VESICLE TRANSPORT PROTEIN-RELATED"/>
    <property type="match status" value="1"/>
</dbReference>
<proteinExistence type="inferred from homology"/>
<dbReference type="PANTHER" id="PTHR23137:SF6">
    <property type="entry name" value="VESICLE TRANSPORT PROTEIN"/>
    <property type="match status" value="1"/>
</dbReference>
<sequence length="186" mass="21276">MSSSFIESSFDYQSLLPSRFRSDRLDVESIEEPVDETGEPCSCFPEMTWRERLLGCVTCMLCGYMLSIGSFWRIKDLVINHDPLPFVLNATIGNIIALAGSFFLTGPKAQWKNMWLEKRRIATGLYLGSLFLTLFVAFLPIPGPEGFYLLLLMLCQYISITWYTLSYVPFAHDIIVSFVRRRISVS</sequence>
<keyword evidence="2 8" id="KW-0813">Transport</keyword>
<evidence type="ECO:0000256" key="1">
    <source>
        <dbReference type="ARBA" id="ARBA00004141"/>
    </source>
</evidence>
<comment type="function">
    <text evidence="8">May be involved in fusion of retrograde transport vesicles derived from an endocytic compartment with the Golgi complex.</text>
</comment>
<dbReference type="OrthoDB" id="73614at2759"/>
<reference evidence="9 10" key="1">
    <citation type="journal article" date="2015" name="Plant Cell">
        <title>Oil accumulation by the oleaginous diatom Fistulifera solaris as revealed by the genome and transcriptome.</title>
        <authorList>
            <person name="Tanaka T."/>
            <person name="Maeda Y."/>
            <person name="Veluchamy A."/>
            <person name="Tanaka M."/>
            <person name="Abida H."/>
            <person name="Marechal E."/>
            <person name="Bowler C."/>
            <person name="Muto M."/>
            <person name="Sunaga Y."/>
            <person name="Tanaka M."/>
            <person name="Yoshino T."/>
            <person name="Taniguchi T."/>
            <person name="Fukuda Y."/>
            <person name="Nemoto M."/>
            <person name="Matsumoto M."/>
            <person name="Wong P.S."/>
            <person name="Aburatani S."/>
            <person name="Fujibuchi W."/>
        </authorList>
    </citation>
    <scope>NUCLEOTIDE SEQUENCE [LARGE SCALE GENOMIC DNA]</scope>
    <source>
        <strain evidence="9 10">JPCC DA0580</strain>
    </source>
</reference>
<keyword evidence="6 8" id="KW-0472">Membrane</keyword>
<dbReference type="GO" id="GO:0016020">
    <property type="term" value="C:membrane"/>
    <property type="evidence" value="ECO:0007669"/>
    <property type="project" value="UniProtKB-SubCell"/>
</dbReference>
<name>A0A1Z5KRX6_FISSO</name>
<keyword evidence="10" id="KW-1185">Reference proteome</keyword>
<comment type="caution">
    <text evidence="9">The sequence shown here is derived from an EMBL/GenBank/DDBJ whole genome shotgun (WGS) entry which is preliminary data.</text>
</comment>
<dbReference type="InterPro" id="IPR007305">
    <property type="entry name" value="Vesicle_transpt_Got1/SFT2"/>
</dbReference>
<dbReference type="Proteomes" id="UP000198406">
    <property type="component" value="Unassembled WGS sequence"/>
</dbReference>
<protein>
    <recommendedName>
        <fullName evidence="8">Vesicle transport protein</fullName>
    </recommendedName>
</protein>
<dbReference type="GO" id="GO:0012505">
    <property type="term" value="C:endomembrane system"/>
    <property type="evidence" value="ECO:0007669"/>
    <property type="project" value="UniProtKB-ARBA"/>
</dbReference>
<dbReference type="GO" id="GO:0005737">
    <property type="term" value="C:cytoplasm"/>
    <property type="evidence" value="ECO:0007669"/>
    <property type="project" value="UniProtKB-ARBA"/>
</dbReference>
<evidence type="ECO:0000256" key="5">
    <source>
        <dbReference type="ARBA" id="ARBA00022989"/>
    </source>
</evidence>
<gene>
    <name evidence="9" type="ORF">FisN_20Lu271</name>
</gene>
<evidence type="ECO:0000256" key="3">
    <source>
        <dbReference type="ARBA" id="ARBA00022692"/>
    </source>
</evidence>
<dbReference type="AlphaFoldDB" id="A0A1Z5KRX6"/>
<keyword evidence="3 8" id="KW-0812">Transmembrane</keyword>
<feature type="transmembrane region" description="Helical" evidence="8">
    <location>
        <begin position="86"/>
        <end position="104"/>
    </location>
</feature>